<evidence type="ECO:0000256" key="8">
    <source>
        <dbReference type="ARBA" id="ARBA00022771"/>
    </source>
</evidence>
<gene>
    <name evidence="17 18 19 20" type="primary">LOC104231237</name>
</gene>
<keyword evidence="9" id="KW-0862">Zinc</keyword>
<evidence type="ECO:0000259" key="15">
    <source>
        <dbReference type="PROSITE" id="PS51215"/>
    </source>
</evidence>
<dbReference type="PROSITE" id="PS51215">
    <property type="entry name" value="AWS"/>
    <property type="match status" value="1"/>
</dbReference>
<dbReference type="Pfam" id="PF17907">
    <property type="entry name" value="AWS"/>
    <property type="match status" value="1"/>
</dbReference>
<dbReference type="Pfam" id="PF00856">
    <property type="entry name" value="SET"/>
    <property type="match status" value="1"/>
</dbReference>
<dbReference type="RefSeq" id="XP_009782494.1">
    <property type="nucleotide sequence ID" value="XM_009784192.1"/>
</dbReference>
<feature type="domain" description="Post-SET" evidence="13">
    <location>
        <begin position="730"/>
        <end position="746"/>
    </location>
</feature>
<feature type="compositionally biased region" description="Basic residues" evidence="11">
    <location>
        <begin position="946"/>
        <end position="958"/>
    </location>
</feature>
<dbReference type="KEGG" id="nsy:104231237"/>
<evidence type="ECO:0000256" key="2">
    <source>
        <dbReference type="ARBA" id="ARBA00004286"/>
    </source>
</evidence>
<dbReference type="SMART" id="SM00508">
    <property type="entry name" value="PostSET"/>
    <property type="match status" value="1"/>
</dbReference>
<dbReference type="Gene3D" id="2.170.270.10">
    <property type="entry name" value="SET domain"/>
    <property type="match status" value="1"/>
</dbReference>
<dbReference type="OrthoDB" id="422362at2759"/>
<organism evidence="16 18">
    <name type="scientific">Nicotiana sylvestris</name>
    <name type="common">Wood tobacco</name>
    <name type="synonym">South American tobacco</name>
    <dbReference type="NCBI Taxonomy" id="4096"/>
    <lineage>
        <taxon>Eukaryota</taxon>
        <taxon>Viridiplantae</taxon>
        <taxon>Streptophyta</taxon>
        <taxon>Embryophyta</taxon>
        <taxon>Tracheophyta</taxon>
        <taxon>Spermatophyta</taxon>
        <taxon>Magnoliopsida</taxon>
        <taxon>eudicotyledons</taxon>
        <taxon>Gunneridae</taxon>
        <taxon>Pentapetalae</taxon>
        <taxon>asterids</taxon>
        <taxon>lamiids</taxon>
        <taxon>Solanales</taxon>
        <taxon>Solanaceae</taxon>
        <taxon>Nicotianoideae</taxon>
        <taxon>Nicotianeae</taxon>
        <taxon>Nicotiana</taxon>
    </lineage>
</organism>
<evidence type="ECO:0000313" key="19">
    <source>
        <dbReference type="RefSeq" id="XP_009782493.1"/>
    </source>
</evidence>
<dbReference type="GO" id="GO:0005634">
    <property type="term" value="C:nucleus"/>
    <property type="evidence" value="ECO:0007669"/>
    <property type="project" value="UniProtKB-SubCell"/>
</dbReference>
<dbReference type="InterPro" id="IPR011124">
    <property type="entry name" value="Znf_CW"/>
</dbReference>
<dbReference type="InterPro" id="IPR003616">
    <property type="entry name" value="Post-SET_dom"/>
</dbReference>
<dbReference type="GO" id="GO:0005694">
    <property type="term" value="C:chromosome"/>
    <property type="evidence" value="ECO:0007669"/>
    <property type="project" value="UniProtKB-SubCell"/>
</dbReference>
<evidence type="ECO:0000256" key="5">
    <source>
        <dbReference type="ARBA" id="ARBA00022679"/>
    </source>
</evidence>
<dbReference type="Gene3D" id="3.30.40.100">
    <property type="match status" value="1"/>
</dbReference>
<keyword evidence="10" id="KW-0539">Nucleus</keyword>
<reference evidence="16" key="1">
    <citation type="journal article" date="2013" name="Genome Biol.">
        <title>Reference genomes and transcriptomes of Nicotiana sylvestris and Nicotiana tomentosiformis.</title>
        <authorList>
            <person name="Sierro N."/>
            <person name="Battey J.N."/>
            <person name="Ouadi S."/>
            <person name="Bovet L."/>
            <person name="Goepfert S."/>
            <person name="Bakaher N."/>
            <person name="Peitsch M.C."/>
            <person name="Ivanov N.V."/>
        </authorList>
    </citation>
    <scope>NUCLEOTIDE SEQUENCE [LARGE SCALE GENOMIC DNA]</scope>
</reference>
<proteinExistence type="predicted"/>
<dbReference type="PANTHER" id="PTHR22884">
    <property type="entry name" value="SET DOMAIN PROTEINS"/>
    <property type="match status" value="1"/>
</dbReference>
<feature type="domain" description="CW-type" evidence="14">
    <location>
        <begin position="439"/>
        <end position="493"/>
    </location>
</feature>
<feature type="compositionally biased region" description="Polar residues" evidence="11">
    <location>
        <begin position="1483"/>
        <end position="1494"/>
    </location>
</feature>
<dbReference type="PROSITE" id="PS50868">
    <property type="entry name" value="POST_SET"/>
    <property type="match status" value="1"/>
</dbReference>
<feature type="region of interest" description="Disordered" evidence="11">
    <location>
        <begin position="1351"/>
        <end position="1389"/>
    </location>
</feature>
<keyword evidence="8" id="KW-0863">Zinc-finger</keyword>
<feature type="region of interest" description="Disordered" evidence="11">
    <location>
        <begin position="1"/>
        <end position="52"/>
    </location>
</feature>
<accession>A0A1U7WYV6</accession>
<evidence type="ECO:0000313" key="17">
    <source>
        <dbReference type="RefSeq" id="XP_009782490.1"/>
    </source>
</evidence>
<dbReference type="GO" id="GO:0008270">
    <property type="term" value="F:zinc ion binding"/>
    <property type="evidence" value="ECO:0007669"/>
    <property type="project" value="UniProtKB-KW"/>
</dbReference>
<evidence type="ECO:0000259" key="14">
    <source>
        <dbReference type="PROSITE" id="PS51050"/>
    </source>
</evidence>
<evidence type="ECO:0000259" key="13">
    <source>
        <dbReference type="PROSITE" id="PS50868"/>
    </source>
</evidence>
<dbReference type="FunFam" id="2.170.270.10:FF:000035">
    <property type="entry name" value="Histone-lysine N-methyltransferase"/>
    <property type="match status" value="1"/>
</dbReference>
<feature type="domain" description="AWS" evidence="15">
    <location>
        <begin position="553"/>
        <end position="603"/>
    </location>
</feature>
<dbReference type="InterPro" id="IPR006560">
    <property type="entry name" value="AWS_dom"/>
</dbReference>
<dbReference type="RefSeq" id="XP_009782491.1">
    <property type="nucleotide sequence ID" value="XM_009784189.1"/>
</dbReference>
<feature type="domain" description="SET" evidence="12">
    <location>
        <begin position="605"/>
        <end position="722"/>
    </location>
</feature>
<protein>
    <submittedName>
        <fullName evidence="17 18">Histone-lysine N-methyltransferase ASHH2-like</fullName>
    </submittedName>
</protein>
<dbReference type="RefSeq" id="XP_009782493.1">
    <property type="nucleotide sequence ID" value="XM_009784191.1"/>
</dbReference>
<dbReference type="SMART" id="SM00317">
    <property type="entry name" value="SET"/>
    <property type="match status" value="1"/>
</dbReference>
<dbReference type="InterPro" id="IPR050777">
    <property type="entry name" value="SET2_Histone-Lys_MeTrsfase"/>
</dbReference>
<evidence type="ECO:0000256" key="3">
    <source>
        <dbReference type="ARBA" id="ARBA00022454"/>
    </source>
</evidence>
<feature type="region of interest" description="Disordered" evidence="11">
    <location>
        <begin position="323"/>
        <end position="389"/>
    </location>
</feature>
<evidence type="ECO:0000313" key="18">
    <source>
        <dbReference type="RefSeq" id="XP_009782491.1"/>
    </source>
</evidence>
<dbReference type="Pfam" id="PF07496">
    <property type="entry name" value="zf-CW"/>
    <property type="match status" value="1"/>
</dbReference>
<evidence type="ECO:0000313" key="20">
    <source>
        <dbReference type="RefSeq" id="XP_009782494.1"/>
    </source>
</evidence>
<keyword evidence="5" id="KW-0808">Transferase</keyword>
<keyword evidence="16" id="KW-1185">Reference proteome</keyword>
<dbReference type="InterPro" id="IPR044437">
    <property type="entry name" value="SETD2/Set2_SET"/>
</dbReference>
<keyword evidence="4" id="KW-0489">Methyltransferase</keyword>
<dbReference type="SMART" id="SM00570">
    <property type="entry name" value="AWS"/>
    <property type="match status" value="1"/>
</dbReference>
<dbReference type="GO" id="GO:0032259">
    <property type="term" value="P:methylation"/>
    <property type="evidence" value="ECO:0007669"/>
    <property type="project" value="UniProtKB-KW"/>
</dbReference>
<dbReference type="STRING" id="4096.A0A1U7WYV6"/>
<keyword evidence="6" id="KW-0949">S-adenosyl-L-methionine</keyword>
<dbReference type="PROSITE" id="PS50280">
    <property type="entry name" value="SET"/>
    <property type="match status" value="1"/>
</dbReference>
<dbReference type="PROSITE" id="PS51050">
    <property type="entry name" value="ZF_CW"/>
    <property type="match status" value="1"/>
</dbReference>
<evidence type="ECO:0000256" key="1">
    <source>
        <dbReference type="ARBA" id="ARBA00004123"/>
    </source>
</evidence>
<dbReference type="SUPFAM" id="SSF82199">
    <property type="entry name" value="SET domain"/>
    <property type="match status" value="1"/>
</dbReference>
<evidence type="ECO:0000256" key="9">
    <source>
        <dbReference type="ARBA" id="ARBA00022833"/>
    </source>
</evidence>
<evidence type="ECO:0000256" key="11">
    <source>
        <dbReference type="SAM" id="MobiDB-lite"/>
    </source>
</evidence>
<name>A0A1U7WYV6_NICSY</name>
<reference evidence="17 18" key="2">
    <citation type="submission" date="2025-04" db="UniProtKB">
        <authorList>
            <consortium name="RefSeq"/>
        </authorList>
    </citation>
    <scope>IDENTIFICATION</scope>
    <source>
        <tissue evidence="17 18">Leaf</tissue>
    </source>
</reference>
<feature type="compositionally biased region" description="Basic and acidic residues" evidence="11">
    <location>
        <begin position="374"/>
        <end position="389"/>
    </location>
</feature>
<evidence type="ECO:0000256" key="10">
    <source>
        <dbReference type="ARBA" id="ARBA00023242"/>
    </source>
</evidence>
<evidence type="ECO:0000313" key="16">
    <source>
        <dbReference type="Proteomes" id="UP000189701"/>
    </source>
</evidence>
<dbReference type="InterPro" id="IPR046341">
    <property type="entry name" value="SET_dom_sf"/>
</dbReference>
<evidence type="ECO:0000259" key="12">
    <source>
        <dbReference type="PROSITE" id="PS50280"/>
    </source>
</evidence>
<sequence length="1494" mass="164928">MVQAVEHNSALEIAQSEHIKSKTTKNGQEKEKQGKNHTGQNSRKSKGKISIPTGPITLKVKFGSRCLMDIVPLIDDHTDKQCTMGKELNGSSNVARNFDDQLKGELPSRQFGRCNGNLDNVYVSVSDICQSGKKINQNPADKLLDFHNDSFSEEGTSIDNRCSDAGTSPDSEVINLVPDAQINERGREELNDLIMPKPSVAPGDVLSLRVYGRSKKGRKKDSLPKLASSGVKDLLSPDSMSSSQIFGQLIQGEKVQGGSCCSDTSALTPGRIGLGNISSTEIVSGELLPCSGVSDLTISCATSKSESGIDGNICSSLGTVSPETELSEKKVSSHDGQNVPKGERSDVSGKGLSQVPNPKSSKSRGSASKKKGNKEKQDNKLEVKHESDHVTSLCEVKHHQETENEAPYGFGEVGSRYKTLNGGISDLDITRGVVSQPRLQPRNAWVQCDDCLKWRRIASELADQIDETNCKWTCKDNLDRNFADCSIAQEKSNSEINAELEISDASGEEDALSRRLNSNQSGQKKALVAHQSSWTLIRRNLFLHRSRKSQTIDEIMVCHCNPPSHGRMGCGDGCLNRMLNVECVRGSCPCGERCSNQQFQKRKYAKLKCFKCGKKGYGLQLLEDVSEGQFLIEYVGEVLDLHAHEARQKEYALKSHKHFYFMTLNGSEVIDACAKGNLGRFINHSCDPNCRTEKWMVNGEVCIGLFALRDIKKGEEVTFDYNYVRVFGAAAKKCVCGSPHCRGYIGGDLLNAEVIVQDDSDDDYPEPVVFCEDGDMGDELNNIISARSSFNVAEIRTKETPKNKYKLDEPDTGNLENSTQTHIGDIMEHENTKMANSAAVLSFKIKEEINKFHNESPSSSLKKLESSEAIEGLEILLHSSVQHAGNSLPLEDMIIETISEVKKECLDAEKVSSTLDMAFPSPNAMLSKSLRKKSGNGGASNESSKSSRRSSSVKKGKSKNSAVNLTSLSDMDNKLQIPQPKFRKPPYDSLNARAEAVEEKLNELLDHDGGISKRRDASRCYLKLLLLTAASGDSCNGEAIQSNRDLSMILDALLKTKSRTVLVDIINKNGLQMLHNIMKRYRREFNKIPILRKLLKVLEYLAVREILSHEHINGGPSRHGVESFRDSILRLTDHTDKQVHQIARNFRDRWIPRPPRKSSCIDRDDSQIEHPSPRYNRCTPLQDHCGDWSMKPSETEECTCHIMVESTTADAGILDGSSTSCVVGAPNGARKRKRKSRWDQEAESSFDQRTETNMADDRTQDINDVPPGFSLPMKATRVSCGASSGAACSLQEHSCKKHPHPTVTGYLQHRFISRLPVSYGIPFSKVQQFGSFQKERRDVWDVAPGVPFHPFPPLPTYPRDRRDSMSSAASAGIFSEPPQNAGQDCHSCSPGHSAHNPPCLSGANLSQDVANTQFGLERTGGYHNLGRKYFRQQKCINSKRPPWGRSGWGCTGNNLKDSMCSVGVASKENESRSSHNPKMENLGHTSQQNHSQQT</sequence>
<dbReference type="eggNOG" id="KOG4442">
    <property type="taxonomic scope" value="Eukaryota"/>
</dbReference>
<feature type="region of interest" description="Disordered" evidence="11">
    <location>
        <begin position="1225"/>
        <end position="1252"/>
    </location>
</feature>
<dbReference type="Proteomes" id="UP000189701">
    <property type="component" value="Unplaced"/>
</dbReference>
<evidence type="ECO:0000256" key="4">
    <source>
        <dbReference type="ARBA" id="ARBA00022603"/>
    </source>
</evidence>
<dbReference type="CDD" id="cd19172">
    <property type="entry name" value="SET_SETD2"/>
    <property type="match status" value="1"/>
</dbReference>
<dbReference type="GeneID" id="104231237"/>
<evidence type="ECO:0000256" key="7">
    <source>
        <dbReference type="ARBA" id="ARBA00022723"/>
    </source>
</evidence>
<evidence type="ECO:0000256" key="6">
    <source>
        <dbReference type="ARBA" id="ARBA00022691"/>
    </source>
</evidence>
<dbReference type="GO" id="GO:0046975">
    <property type="term" value="F:histone H3K36 methyltransferase activity"/>
    <property type="evidence" value="ECO:0007669"/>
    <property type="project" value="InterPro"/>
</dbReference>
<keyword evidence="3" id="KW-0158">Chromosome</keyword>
<feature type="region of interest" description="Disordered" evidence="11">
    <location>
        <begin position="927"/>
        <end position="987"/>
    </location>
</feature>
<dbReference type="InterPro" id="IPR001214">
    <property type="entry name" value="SET_dom"/>
</dbReference>
<feature type="region of interest" description="Disordered" evidence="11">
    <location>
        <begin position="1462"/>
        <end position="1494"/>
    </location>
</feature>
<comment type="subcellular location">
    <subcellularLocation>
        <location evidence="2">Chromosome</location>
    </subcellularLocation>
    <subcellularLocation>
        <location evidence="1">Nucleus</location>
    </subcellularLocation>
</comment>
<keyword evidence="7" id="KW-0479">Metal-binding</keyword>
<dbReference type="RefSeq" id="XP_009782490.1">
    <property type="nucleotide sequence ID" value="XM_009784188.1"/>
</dbReference>